<proteinExistence type="predicted"/>
<keyword evidence="1" id="KW-0812">Transmembrane</keyword>
<keyword evidence="1" id="KW-0472">Membrane</keyword>
<keyword evidence="4" id="KW-0496">Mitochondrion</keyword>
<feature type="transmembrane region" description="Helical" evidence="1">
    <location>
        <begin position="220"/>
        <end position="247"/>
    </location>
</feature>
<feature type="transmembrane region" description="Helical" evidence="1">
    <location>
        <begin position="53"/>
        <end position="73"/>
    </location>
</feature>
<evidence type="ECO:0000313" key="5">
    <source>
        <dbReference type="Proteomes" id="UP000039324"/>
    </source>
</evidence>
<evidence type="ECO:0000256" key="2">
    <source>
        <dbReference type="SAM" id="SignalP"/>
    </source>
</evidence>
<keyword evidence="2" id="KW-0732">Signal</keyword>
<evidence type="ECO:0000313" key="4">
    <source>
        <dbReference type="EMBL" id="SPQ99919.1"/>
    </source>
</evidence>
<feature type="transmembrane region" description="Helical" evidence="1">
    <location>
        <begin position="138"/>
        <end position="161"/>
    </location>
</feature>
<keyword evidence="1" id="KW-1133">Transmembrane helix</keyword>
<feature type="signal peptide" evidence="2">
    <location>
        <begin position="1"/>
        <end position="26"/>
    </location>
</feature>
<feature type="chain" id="PRO_5036293211" evidence="2">
    <location>
        <begin position="27"/>
        <end position="312"/>
    </location>
</feature>
<feature type="transmembrane region" description="Helical" evidence="1">
    <location>
        <begin position="80"/>
        <end position="99"/>
    </location>
</feature>
<protein>
    <submittedName>
        <fullName evidence="3">Uncharacterized protein</fullName>
    </submittedName>
</protein>
<geneLocation type="mitochondrion" evidence="4"/>
<dbReference type="EMBL" id="OVEO01000013">
    <property type="protein sequence ID" value="SPQ99919.1"/>
    <property type="molecule type" value="Genomic_DNA"/>
</dbReference>
<dbReference type="AlphaFoldDB" id="A0A0G4J548"/>
<evidence type="ECO:0000313" key="6">
    <source>
        <dbReference type="Proteomes" id="UP000290189"/>
    </source>
</evidence>
<reference evidence="4 6" key="2">
    <citation type="submission" date="2018-03" db="EMBL/GenBank/DDBJ databases">
        <authorList>
            <person name="Fogelqvist J."/>
        </authorList>
    </citation>
    <scope>NUCLEOTIDE SEQUENCE [LARGE SCALE GENOMIC DNA]</scope>
</reference>
<dbReference type="PROSITE" id="PS51257">
    <property type="entry name" value="PROKAR_LIPOPROTEIN"/>
    <property type="match status" value="1"/>
</dbReference>
<organism evidence="3 5">
    <name type="scientific">Plasmodiophora brassicae</name>
    <name type="common">Clubroot disease agent</name>
    <dbReference type="NCBI Taxonomy" id="37360"/>
    <lineage>
        <taxon>Eukaryota</taxon>
        <taxon>Sar</taxon>
        <taxon>Rhizaria</taxon>
        <taxon>Endomyxa</taxon>
        <taxon>Phytomyxea</taxon>
        <taxon>Plasmodiophorida</taxon>
        <taxon>Plasmodiophoridae</taxon>
        <taxon>Plasmodiophora</taxon>
    </lineage>
</organism>
<name>A0A0G4J548_PLABS</name>
<dbReference type="EMBL" id="CDSF01000127">
    <property type="protein sequence ID" value="CEP02421.1"/>
    <property type="molecule type" value="Genomic_DNA"/>
</dbReference>
<feature type="transmembrane region" description="Helical" evidence="1">
    <location>
        <begin position="186"/>
        <end position="208"/>
    </location>
</feature>
<gene>
    <name evidence="3" type="ORF">PBRA_009005</name>
    <name evidence="4" type="ORF">PLBR_LOCUS7134</name>
</gene>
<feature type="transmembrane region" description="Helical" evidence="1">
    <location>
        <begin position="267"/>
        <end position="286"/>
    </location>
</feature>
<accession>A0A0G4J548</accession>
<keyword evidence="5" id="KW-1185">Reference proteome</keyword>
<evidence type="ECO:0000313" key="3">
    <source>
        <dbReference type="EMBL" id="CEP02421.1"/>
    </source>
</evidence>
<feature type="transmembrane region" description="Helical" evidence="1">
    <location>
        <begin position="111"/>
        <end position="126"/>
    </location>
</feature>
<evidence type="ECO:0000256" key="1">
    <source>
        <dbReference type="SAM" id="Phobius"/>
    </source>
</evidence>
<sequence length="312" mass="34126">MTGKAVPQRCLVGCVLVLSVLAAACAFYAASQLTPAEHTPSQYAKGFDSRQFSTLAVTGFLSAAVVIPAMVLMFTTTSSVAGAAMLLLSVGAVGVSLTIAEDDERYPFREPLYLMLLFATPAFLLIRPARVHRWCYRVAFFMVGTVAVAGAVVAVSTYPYMGHLRGERVWFYESQLRDLPEEAARYSTAMSLTAISAAVAIVTHLLSTCSGGVVKDRVSIGAYSFCLGVDFVALRTILVCPLAAYMYQCESHIRKRYPWGRPTNMKLFILGVIVVHTMALWASAYVRQRQLKYGRAEQQRNNDNHVVNVAAI</sequence>
<reference evidence="3 5" key="1">
    <citation type="submission" date="2015-02" db="EMBL/GenBank/DDBJ databases">
        <authorList>
            <person name="Chooi Y.-H."/>
        </authorList>
    </citation>
    <scope>NUCLEOTIDE SEQUENCE [LARGE SCALE GENOMIC DNA]</scope>
    <source>
        <strain evidence="3">E3</strain>
    </source>
</reference>
<dbReference type="Proteomes" id="UP000039324">
    <property type="component" value="Unassembled WGS sequence"/>
</dbReference>
<dbReference type="Proteomes" id="UP000290189">
    <property type="component" value="Unassembled WGS sequence"/>
</dbReference>